<dbReference type="Proteomes" id="UP001595843">
    <property type="component" value="Unassembled WGS sequence"/>
</dbReference>
<proteinExistence type="predicted"/>
<dbReference type="RefSeq" id="WP_380700985.1">
    <property type="nucleotide sequence ID" value="NZ_JBHSAP010000002.1"/>
</dbReference>
<gene>
    <name evidence="1" type="ORF">ACFOUO_00225</name>
</gene>
<name>A0ABV8JD57_9BACL</name>
<evidence type="ECO:0000313" key="1">
    <source>
        <dbReference type="EMBL" id="MFC4075249.1"/>
    </source>
</evidence>
<comment type="caution">
    <text evidence="1">The sequence shown here is derived from an EMBL/GenBank/DDBJ whole genome shotgun (WGS) entry which is preliminary data.</text>
</comment>
<dbReference type="EMBL" id="JBHSAP010000002">
    <property type="protein sequence ID" value="MFC4075249.1"/>
    <property type="molecule type" value="Genomic_DNA"/>
</dbReference>
<evidence type="ECO:0000313" key="2">
    <source>
        <dbReference type="Proteomes" id="UP001595843"/>
    </source>
</evidence>
<protein>
    <submittedName>
        <fullName evidence="1">Uncharacterized protein</fullName>
    </submittedName>
</protein>
<reference evidence="2" key="1">
    <citation type="journal article" date="2019" name="Int. J. Syst. Evol. Microbiol.">
        <title>The Global Catalogue of Microorganisms (GCM) 10K type strain sequencing project: providing services to taxonomists for standard genome sequencing and annotation.</title>
        <authorList>
            <consortium name="The Broad Institute Genomics Platform"/>
            <consortium name="The Broad Institute Genome Sequencing Center for Infectious Disease"/>
            <person name="Wu L."/>
            <person name="Ma J."/>
        </authorList>
    </citation>
    <scope>NUCLEOTIDE SEQUENCE [LARGE SCALE GENOMIC DNA]</scope>
    <source>
        <strain evidence="2">IBRC-M 10813</strain>
    </source>
</reference>
<organism evidence="1 2">
    <name type="scientific">Salinithrix halophila</name>
    <dbReference type="NCBI Taxonomy" id="1485204"/>
    <lineage>
        <taxon>Bacteria</taxon>
        <taxon>Bacillati</taxon>
        <taxon>Bacillota</taxon>
        <taxon>Bacilli</taxon>
        <taxon>Bacillales</taxon>
        <taxon>Thermoactinomycetaceae</taxon>
        <taxon>Salinithrix</taxon>
    </lineage>
</organism>
<keyword evidence="2" id="KW-1185">Reference proteome</keyword>
<accession>A0ABV8JD57</accession>
<sequence length="102" mass="12043">MGGRLEKYAKKSKRKSHHQYPWKPETEMFALFQLYCDRLNLSVNEALCHLVEEEISNFKKELTKDQIEDLVVSFEDAKEERPKKTTIAFTPMFDPEEDESAE</sequence>